<organism evidence="1 2">
    <name type="scientific">Triticum urartu</name>
    <name type="common">Red wild einkorn</name>
    <name type="synonym">Crithodium urartu</name>
    <dbReference type="NCBI Taxonomy" id="4572"/>
    <lineage>
        <taxon>Eukaryota</taxon>
        <taxon>Viridiplantae</taxon>
        <taxon>Streptophyta</taxon>
        <taxon>Embryophyta</taxon>
        <taxon>Tracheophyta</taxon>
        <taxon>Spermatophyta</taxon>
        <taxon>Magnoliopsida</taxon>
        <taxon>Liliopsida</taxon>
        <taxon>Poales</taxon>
        <taxon>Poaceae</taxon>
        <taxon>BOP clade</taxon>
        <taxon>Pooideae</taxon>
        <taxon>Triticodae</taxon>
        <taxon>Triticeae</taxon>
        <taxon>Triticinae</taxon>
        <taxon>Triticum</taxon>
    </lineage>
</organism>
<keyword evidence="2" id="KW-1185">Reference proteome</keyword>
<protein>
    <submittedName>
        <fullName evidence="1">Uncharacterized protein</fullName>
    </submittedName>
</protein>
<dbReference type="EnsemblPlants" id="TuG1812G0700002257.01.T04">
    <property type="protein sequence ID" value="TuG1812G0700002257.01.T04.cds429362"/>
    <property type="gene ID" value="TuG1812G0700002257.01"/>
</dbReference>
<evidence type="ECO:0000313" key="1">
    <source>
        <dbReference type="EnsemblPlants" id="TuG1812G0700002257.01.T04.cds429362"/>
    </source>
</evidence>
<dbReference type="AlphaFoldDB" id="A0A8R7QYV2"/>
<reference evidence="1" key="2">
    <citation type="submission" date="2018-03" db="EMBL/GenBank/DDBJ databases">
        <title>The Triticum urartu genome reveals the dynamic nature of wheat genome evolution.</title>
        <authorList>
            <person name="Ling H."/>
            <person name="Ma B."/>
            <person name="Shi X."/>
            <person name="Liu H."/>
            <person name="Dong L."/>
            <person name="Sun H."/>
            <person name="Cao Y."/>
            <person name="Gao Q."/>
            <person name="Zheng S."/>
            <person name="Li Y."/>
            <person name="Yu Y."/>
            <person name="Du H."/>
            <person name="Qi M."/>
            <person name="Li Y."/>
            <person name="Yu H."/>
            <person name="Cui Y."/>
            <person name="Wang N."/>
            <person name="Chen C."/>
            <person name="Wu H."/>
            <person name="Zhao Y."/>
            <person name="Zhang J."/>
            <person name="Li Y."/>
            <person name="Zhou W."/>
            <person name="Zhang B."/>
            <person name="Hu W."/>
            <person name="Eijk M."/>
            <person name="Tang J."/>
            <person name="Witsenboer H."/>
            <person name="Zhao S."/>
            <person name="Li Z."/>
            <person name="Zhang A."/>
            <person name="Wang D."/>
            <person name="Liang C."/>
        </authorList>
    </citation>
    <scope>NUCLEOTIDE SEQUENCE [LARGE SCALE GENOMIC DNA]</scope>
    <source>
        <strain evidence="1">cv. G1812</strain>
    </source>
</reference>
<proteinExistence type="predicted"/>
<accession>A0A8R7QYV2</accession>
<reference evidence="1" key="3">
    <citation type="submission" date="2022-06" db="UniProtKB">
        <authorList>
            <consortium name="EnsemblPlants"/>
        </authorList>
    </citation>
    <scope>IDENTIFICATION</scope>
</reference>
<name>A0A8R7QYV2_TRIUA</name>
<dbReference type="EnsemblPlants" id="TuG1812G0700002257.01.T03">
    <property type="protein sequence ID" value="TuG1812G0700002257.01.T03.cds429360"/>
    <property type="gene ID" value="TuG1812G0700002257.01"/>
</dbReference>
<dbReference type="Proteomes" id="UP000015106">
    <property type="component" value="Chromosome 7"/>
</dbReference>
<reference evidence="2" key="1">
    <citation type="journal article" date="2013" name="Nature">
        <title>Draft genome of the wheat A-genome progenitor Triticum urartu.</title>
        <authorList>
            <person name="Ling H.Q."/>
            <person name="Zhao S."/>
            <person name="Liu D."/>
            <person name="Wang J."/>
            <person name="Sun H."/>
            <person name="Zhang C."/>
            <person name="Fan H."/>
            <person name="Li D."/>
            <person name="Dong L."/>
            <person name="Tao Y."/>
            <person name="Gao C."/>
            <person name="Wu H."/>
            <person name="Li Y."/>
            <person name="Cui Y."/>
            <person name="Guo X."/>
            <person name="Zheng S."/>
            <person name="Wang B."/>
            <person name="Yu K."/>
            <person name="Liang Q."/>
            <person name="Yang W."/>
            <person name="Lou X."/>
            <person name="Chen J."/>
            <person name="Feng M."/>
            <person name="Jian J."/>
            <person name="Zhang X."/>
            <person name="Luo G."/>
            <person name="Jiang Y."/>
            <person name="Liu J."/>
            <person name="Wang Z."/>
            <person name="Sha Y."/>
            <person name="Zhang B."/>
            <person name="Wu H."/>
            <person name="Tang D."/>
            <person name="Shen Q."/>
            <person name="Xue P."/>
            <person name="Zou S."/>
            <person name="Wang X."/>
            <person name="Liu X."/>
            <person name="Wang F."/>
            <person name="Yang Y."/>
            <person name="An X."/>
            <person name="Dong Z."/>
            <person name="Zhang K."/>
            <person name="Zhang X."/>
            <person name="Luo M.C."/>
            <person name="Dvorak J."/>
            <person name="Tong Y."/>
            <person name="Wang J."/>
            <person name="Yang H."/>
            <person name="Li Z."/>
            <person name="Wang D."/>
            <person name="Zhang A."/>
            <person name="Wang J."/>
        </authorList>
    </citation>
    <scope>NUCLEOTIDE SEQUENCE</scope>
    <source>
        <strain evidence="2">cv. G1812</strain>
    </source>
</reference>
<dbReference type="Gramene" id="TuG1812G0700002257.01.T04">
    <property type="protein sequence ID" value="TuG1812G0700002257.01.T04.cds429362"/>
    <property type="gene ID" value="TuG1812G0700002257.01"/>
</dbReference>
<gene>
    <name evidence="1" type="primary">LOC125521624</name>
</gene>
<evidence type="ECO:0000313" key="2">
    <source>
        <dbReference type="Proteomes" id="UP000015106"/>
    </source>
</evidence>
<dbReference type="Gramene" id="TuG1812G0700002257.01.T03">
    <property type="protein sequence ID" value="TuG1812G0700002257.01.T03.cds429360"/>
    <property type="gene ID" value="TuG1812G0700002257.01"/>
</dbReference>
<sequence>MITLKKTILSFNLQMMEIREAVSEAGDSQTLKKIQSQVLLNMITPCHYPQWGSRIGSHCM</sequence>